<dbReference type="AlphaFoldDB" id="X6MR46"/>
<organism evidence="3 4">
    <name type="scientific">Reticulomyxa filosa</name>
    <dbReference type="NCBI Taxonomy" id="46433"/>
    <lineage>
        <taxon>Eukaryota</taxon>
        <taxon>Sar</taxon>
        <taxon>Rhizaria</taxon>
        <taxon>Retaria</taxon>
        <taxon>Foraminifera</taxon>
        <taxon>Monothalamids</taxon>
        <taxon>Reticulomyxidae</taxon>
        <taxon>Reticulomyxa</taxon>
    </lineage>
</organism>
<evidence type="ECO:0000313" key="4">
    <source>
        <dbReference type="Proteomes" id="UP000023152"/>
    </source>
</evidence>
<dbReference type="EMBL" id="ASPP01018224">
    <property type="protein sequence ID" value="ETO16458.1"/>
    <property type="molecule type" value="Genomic_DNA"/>
</dbReference>
<dbReference type="InterPro" id="IPR038336">
    <property type="entry name" value="NET_sf"/>
</dbReference>
<proteinExistence type="predicted"/>
<evidence type="ECO:0000259" key="2">
    <source>
        <dbReference type="Pfam" id="PF17035"/>
    </source>
</evidence>
<evidence type="ECO:0000256" key="1">
    <source>
        <dbReference type="SAM" id="Phobius"/>
    </source>
</evidence>
<sequence length="184" mass="21323">MLHRILPRFSKKKFARLKEMIAEKKVHIILIFFGIGFFLSKFQKKKRNIQNVKEMVFCFLQRIQSGFFVRTKQKKKCAAMKQADKMSCQESVHEKRLKFAKLVTELNSDQLGKVVEMIHRKCPIALCSSENEVDDIEIEVCHINAETVDKLLGYCLQCNHTNKNKAKVNGANKKGTSIYRLSVL</sequence>
<accession>X6MR46</accession>
<keyword evidence="1" id="KW-0472">Membrane</keyword>
<feature type="domain" description="NET" evidence="2">
    <location>
        <begin position="94"/>
        <end position="155"/>
    </location>
</feature>
<evidence type="ECO:0000313" key="3">
    <source>
        <dbReference type="EMBL" id="ETO16458.1"/>
    </source>
</evidence>
<keyword evidence="1" id="KW-1133">Transmembrane helix</keyword>
<dbReference type="InterPro" id="IPR027353">
    <property type="entry name" value="NET_dom"/>
</dbReference>
<gene>
    <name evidence="3" type="ORF">RFI_20880</name>
</gene>
<dbReference type="Pfam" id="PF17035">
    <property type="entry name" value="BET"/>
    <property type="match status" value="1"/>
</dbReference>
<name>X6MR46_RETFI</name>
<reference evidence="3 4" key="1">
    <citation type="journal article" date="2013" name="Curr. Biol.">
        <title>The Genome of the Foraminiferan Reticulomyxa filosa.</title>
        <authorList>
            <person name="Glockner G."/>
            <person name="Hulsmann N."/>
            <person name="Schleicher M."/>
            <person name="Noegel A.A."/>
            <person name="Eichinger L."/>
            <person name="Gallinger C."/>
            <person name="Pawlowski J."/>
            <person name="Sierra R."/>
            <person name="Euteneuer U."/>
            <person name="Pillet L."/>
            <person name="Moustafa A."/>
            <person name="Platzer M."/>
            <person name="Groth M."/>
            <person name="Szafranski K."/>
            <person name="Schliwa M."/>
        </authorList>
    </citation>
    <scope>NUCLEOTIDE SEQUENCE [LARGE SCALE GENOMIC DNA]</scope>
</reference>
<feature type="transmembrane region" description="Helical" evidence="1">
    <location>
        <begin position="21"/>
        <end position="39"/>
    </location>
</feature>
<comment type="caution">
    <text evidence="3">The sequence shown here is derived from an EMBL/GenBank/DDBJ whole genome shotgun (WGS) entry which is preliminary data.</text>
</comment>
<dbReference type="Gene3D" id="1.20.1270.220">
    <property type="match status" value="1"/>
</dbReference>
<protein>
    <recommendedName>
        <fullName evidence="2">NET domain-containing protein</fullName>
    </recommendedName>
</protein>
<keyword evidence="1" id="KW-0812">Transmembrane</keyword>
<dbReference type="Proteomes" id="UP000023152">
    <property type="component" value="Unassembled WGS sequence"/>
</dbReference>
<keyword evidence="4" id="KW-1185">Reference proteome</keyword>